<dbReference type="AlphaFoldDB" id="A0A507AKL1"/>
<dbReference type="PANTHER" id="PTHR34071:SF2">
    <property type="entry name" value="FLAVIN-NUCLEOTIDE-BINDING PROTEIN"/>
    <property type="match status" value="1"/>
</dbReference>
<dbReference type="InterPro" id="IPR024747">
    <property type="entry name" value="Pyridox_Oxase-rel"/>
</dbReference>
<keyword evidence="2" id="KW-1185">Reference proteome</keyword>
<name>A0A507AKL1_9PEZI</name>
<dbReference type="OrthoDB" id="444432at2759"/>
<proteinExistence type="predicted"/>
<dbReference type="EMBL" id="SKBQ01000005">
    <property type="protein sequence ID" value="TPX10162.1"/>
    <property type="molecule type" value="Genomic_DNA"/>
</dbReference>
<dbReference type="STRING" id="1093900.A0A507AKL1"/>
<comment type="caution">
    <text evidence="1">The sequence shown here is derived from an EMBL/GenBank/DDBJ whole genome shotgun (WGS) entry which is preliminary data.</text>
</comment>
<dbReference type="InterPro" id="IPR012349">
    <property type="entry name" value="Split_barrel_FMN-bd"/>
</dbReference>
<dbReference type="PANTHER" id="PTHR34071">
    <property type="entry name" value="5-NITROIMIDAZOLE ANTIBIOTICS RESISTANCE PROTEIN, NIMA-FAMILY-RELATED PROTEIN-RELATED"/>
    <property type="match status" value="1"/>
</dbReference>
<dbReference type="Gene3D" id="2.30.110.10">
    <property type="entry name" value="Electron Transport, Fmn-binding Protein, Chain A"/>
    <property type="match status" value="1"/>
</dbReference>
<accession>A0A507AKL1</accession>
<dbReference type="Proteomes" id="UP000319257">
    <property type="component" value="Unassembled WGS sequence"/>
</dbReference>
<dbReference type="Pfam" id="PF12900">
    <property type="entry name" value="Pyridox_ox_2"/>
    <property type="match status" value="1"/>
</dbReference>
<sequence>MLGQMGSYARPSADVGDVLDLYLHGYVSSRIMNLSRDSAAAAATGDEPKAVGMPITVAATHFDGLVLALSPNAHSYNYRSAVLFGHAVVVTDVAERLYAMELITDAVVPDRWRNTRVPPNKAEMSSTTILKVSVSHGSAKVRQGMPHDERCDLEDEAVMDGVWNGVVPAYTVMGEPIPSPYNRVKEVPAYLQEWIKDINESRREMAVEEMTKEPEPKEAK</sequence>
<protein>
    <recommendedName>
        <fullName evidence="3">Flavin-nucleotide-binding protein</fullName>
    </recommendedName>
</protein>
<evidence type="ECO:0000313" key="2">
    <source>
        <dbReference type="Proteomes" id="UP000319257"/>
    </source>
</evidence>
<dbReference type="SUPFAM" id="SSF50475">
    <property type="entry name" value="FMN-binding split barrel"/>
    <property type="match status" value="1"/>
</dbReference>
<dbReference type="GeneID" id="41968806"/>
<evidence type="ECO:0000313" key="1">
    <source>
        <dbReference type="EMBL" id="TPX10162.1"/>
    </source>
</evidence>
<organism evidence="1 2">
    <name type="scientific">Thyridium curvatum</name>
    <dbReference type="NCBI Taxonomy" id="1093900"/>
    <lineage>
        <taxon>Eukaryota</taxon>
        <taxon>Fungi</taxon>
        <taxon>Dikarya</taxon>
        <taxon>Ascomycota</taxon>
        <taxon>Pezizomycotina</taxon>
        <taxon>Sordariomycetes</taxon>
        <taxon>Sordariomycetidae</taxon>
        <taxon>Thyridiales</taxon>
        <taxon>Thyridiaceae</taxon>
        <taxon>Thyridium</taxon>
    </lineage>
</organism>
<reference evidence="1 2" key="1">
    <citation type="submission" date="2019-06" db="EMBL/GenBank/DDBJ databases">
        <title>Draft genome sequence of the filamentous fungus Phialemoniopsis curvata isolated from diesel fuel.</title>
        <authorList>
            <person name="Varaljay V.A."/>
            <person name="Lyon W.J."/>
            <person name="Crouch A.L."/>
            <person name="Drake C.E."/>
            <person name="Hollomon J.M."/>
            <person name="Nadeau L.J."/>
            <person name="Nunn H.S."/>
            <person name="Stevenson B.S."/>
            <person name="Bojanowski C.L."/>
            <person name="Crookes-Goodson W.J."/>
        </authorList>
    </citation>
    <scope>NUCLEOTIDE SEQUENCE [LARGE SCALE GENOMIC DNA]</scope>
    <source>
        <strain evidence="1 2">D216</strain>
    </source>
</reference>
<evidence type="ECO:0008006" key="3">
    <source>
        <dbReference type="Google" id="ProtNLM"/>
    </source>
</evidence>
<gene>
    <name evidence="1" type="ORF">E0L32_001359</name>
</gene>
<dbReference type="InParanoid" id="A0A507AKL1"/>
<dbReference type="RefSeq" id="XP_030991873.1">
    <property type="nucleotide sequence ID" value="XM_031135429.1"/>
</dbReference>